<feature type="compositionally biased region" description="Basic and acidic residues" evidence="1">
    <location>
        <begin position="551"/>
        <end position="562"/>
    </location>
</feature>
<evidence type="ECO:0000313" key="3">
    <source>
        <dbReference type="Proteomes" id="UP001498771"/>
    </source>
</evidence>
<dbReference type="GeneID" id="90037734"/>
<feature type="region of interest" description="Disordered" evidence="1">
    <location>
        <begin position="513"/>
        <end position="644"/>
    </location>
</feature>
<evidence type="ECO:0008006" key="4">
    <source>
        <dbReference type="Google" id="ProtNLM"/>
    </source>
</evidence>
<protein>
    <recommendedName>
        <fullName evidence="4">DNA replication regulator Sld3 C-terminal domain-containing protein</fullName>
    </recommendedName>
</protein>
<name>A0ABR1F8L6_9ASCO</name>
<dbReference type="RefSeq" id="XP_064769204.1">
    <property type="nucleotide sequence ID" value="XM_064912222.1"/>
</dbReference>
<evidence type="ECO:0000313" key="2">
    <source>
        <dbReference type="EMBL" id="KAK7206171.1"/>
    </source>
</evidence>
<feature type="compositionally biased region" description="Basic and acidic residues" evidence="1">
    <location>
        <begin position="531"/>
        <end position="544"/>
    </location>
</feature>
<dbReference type="Proteomes" id="UP001498771">
    <property type="component" value="Unassembled WGS sequence"/>
</dbReference>
<accession>A0ABR1F8L6</accession>
<dbReference type="EMBL" id="JBBJBU010000003">
    <property type="protein sequence ID" value="KAK7206171.1"/>
    <property type="molecule type" value="Genomic_DNA"/>
</dbReference>
<comment type="caution">
    <text evidence="2">The sequence shown here is derived from an EMBL/GenBank/DDBJ whole genome shotgun (WGS) entry which is preliminary data.</text>
</comment>
<sequence length="644" mass="72198">MPARRDSTTPLYISRESVVEILSSDPIIKAYSLSVATPQTAALFKINSFLDSLLCEILLSSETLSIDSLRSSVTDILDNHLGYDAVLEGDSRLHCIKEDVTREEQMIIDSHTTMSISISNSEFLSRVTRARCMSFSCYGSWGAADVPSQDRLLDGGQLTRVVSLLAAAYLTSIIEVVAENLLLVAGRLAVYRCTALQQSQTPAVVSLESRDLDGLNADINLKEAWNRWIHGESKAVTTETNPMERYSSIVMELSDDQECNAPIPRDPAGRRLSIHELSTPYALTEAYQNRATNSVDKEDQPMEFNASPILMKLLRRAHISRPFSQIQNRRSLYESYVSIIPRKSVRTVSTATFLNFANGKARRQENRKTSAVISTNNGELERNVTPIGMHSPAQSTNERESLTFAKNCRDSGISDSPPAVPNRLVKLEQQSKESSLCVGELDRTHIPELSVTVPSIKVRKFTWISEYQQHNDESRPKLRQVSIGEENTSESNIESITFDRILNDNTTYKLNLTPDKFRETNRPARMPTRVSQDEQFKKIPRKPDAIYNQDHASKTEDDKEQHCLTTKLPSVPEGKSSDQKTSLRPNEIPDDSSGGVHQETYMRAADVQTPDVRTADLHPLTPQNLRKVKSRSKLRGLLGKKNFS</sequence>
<proteinExistence type="predicted"/>
<reference evidence="2 3" key="1">
    <citation type="submission" date="2024-03" db="EMBL/GenBank/DDBJ databases">
        <title>Genome-scale model development and genomic sequencing of the oleaginous clade Lipomyces.</title>
        <authorList>
            <consortium name="Lawrence Berkeley National Laboratory"/>
            <person name="Czajka J.J."/>
            <person name="Han Y."/>
            <person name="Kim J."/>
            <person name="Mondo S.J."/>
            <person name="Hofstad B.A."/>
            <person name="Robles A."/>
            <person name="Haridas S."/>
            <person name="Riley R."/>
            <person name="LaButti K."/>
            <person name="Pangilinan J."/>
            <person name="Andreopoulos W."/>
            <person name="Lipzen A."/>
            <person name="Yan J."/>
            <person name="Wang M."/>
            <person name="Ng V."/>
            <person name="Grigoriev I.V."/>
            <person name="Spatafora J.W."/>
            <person name="Magnuson J.K."/>
            <person name="Baker S.E."/>
            <person name="Pomraning K.R."/>
        </authorList>
    </citation>
    <scope>NUCLEOTIDE SEQUENCE [LARGE SCALE GENOMIC DNA]</scope>
    <source>
        <strain evidence="2 3">Phaff 52-87</strain>
    </source>
</reference>
<organism evidence="2 3">
    <name type="scientific">Myxozyma melibiosi</name>
    <dbReference type="NCBI Taxonomy" id="54550"/>
    <lineage>
        <taxon>Eukaryota</taxon>
        <taxon>Fungi</taxon>
        <taxon>Dikarya</taxon>
        <taxon>Ascomycota</taxon>
        <taxon>Saccharomycotina</taxon>
        <taxon>Lipomycetes</taxon>
        <taxon>Lipomycetales</taxon>
        <taxon>Lipomycetaceae</taxon>
        <taxon>Myxozyma</taxon>
    </lineage>
</organism>
<keyword evidence="3" id="KW-1185">Reference proteome</keyword>
<evidence type="ECO:0000256" key="1">
    <source>
        <dbReference type="SAM" id="MobiDB-lite"/>
    </source>
</evidence>
<gene>
    <name evidence="2" type="ORF">BZA70DRAFT_275940</name>
</gene>